<dbReference type="PANTHER" id="PTHR43775:SF37">
    <property type="entry name" value="SI:DKEY-61P9.11"/>
    <property type="match status" value="1"/>
</dbReference>
<dbReference type="InterPro" id="IPR013968">
    <property type="entry name" value="PKS_KR"/>
</dbReference>
<proteinExistence type="predicted"/>
<dbReference type="Pfam" id="PF16197">
    <property type="entry name" value="KAsynt_C_assoc"/>
    <property type="match status" value="1"/>
</dbReference>
<dbReference type="SUPFAM" id="SSF53901">
    <property type="entry name" value="Thiolase-like"/>
    <property type="match status" value="1"/>
</dbReference>
<feature type="region of interest" description="C-terminal hotdog fold" evidence="6">
    <location>
        <begin position="1056"/>
        <end position="1198"/>
    </location>
</feature>
<dbReference type="Gene3D" id="3.40.366.10">
    <property type="entry name" value="Malonyl-Coenzyme A Acyl Carrier Protein, domain 2"/>
    <property type="match status" value="1"/>
</dbReference>
<dbReference type="Pfam" id="PF00109">
    <property type="entry name" value="ketoacyl-synt"/>
    <property type="match status" value="1"/>
</dbReference>
<dbReference type="InterPro" id="IPR009081">
    <property type="entry name" value="PP-bd_ACP"/>
</dbReference>
<dbReference type="Proteomes" id="UP000028878">
    <property type="component" value="Unassembled WGS sequence"/>
</dbReference>
<dbReference type="SUPFAM" id="SSF51735">
    <property type="entry name" value="NAD(P)-binding Rossmann-fold domains"/>
    <property type="match status" value="3"/>
</dbReference>
<dbReference type="InterPro" id="IPR014030">
    <property type="entry name" value="Ketoacyl_synth_N"/>
</dbReference>
<dbReference type="InterPro" id="IPR020806">
    <property type="entry name" value="PKS_PP-bd"/>
</dbReference>
<dbReference type="InterPro" id="IPR020841">
    <property type="entry name" value="PKS_Beta-ketoAc_synthase_dom"/>
</dbReference>
<feature type="domain" description="Ketosynthase family 3 (KS3)" evidence="8">
    <location>
        <begin position="30"/>
        <end position="456"/>
    </location>
</feature>
<dbReference type="SMART" id="SM00827">
    <property type="entry name" value="PKS_AT"/>
    <property type="match status" value="1"/>
</dbReference>
<evidence type="ECO:0000259" key="8">
    <source>
        <dbReference type="PROSITE" id="PS52004"/>
    </source>
</evidence>
<dbReference type="Pfam" id="PF13602">
    <property type="entry name" value="ADH_zinc_N_2"/>
    <property type="match status" value="1"/>
</dbReference>
<dbReference type="GO" id="GO:0031177">
    <property type="term" value="F:phosphopantetheine binding"/>
    <property type="evidence" value="ECO:0007669"/>
    <property type="project" value="InterPro"/>
</dbReference>
<dbReference type="GO" id="GO:0004312">
    <property type="term" value="F:fatty acid synthase activity"/>
    <property type="evidence" value="ECO:0007669"/>
    <property type="project" value="TreeGrafter"/>
</dbReference>
<feature type="active site" description="Proton acceptor; for dehydratase activity" evidence="6">
    <location>
        <position position="953"/>
    </location>
</feature>
<feature type="domain" description="Carrier" evidence="7">
    <location>
        <begin position="2018"/>
        <end position="2096"/>
    </location>
</feature>
<dbReference type="FunFam" id="3.40.50.720:FF:000209">
    <property type="entry name" value="Polyketide synthase Pks12"/>
    <property type="match status" value="1"/>
</dbReference>
<dbReference type="Pfam" id="PF00550">
    <property type="entry name" value="PP-binding"/>
    <property type="match status" value="1"/>
</dbReference>
<dbReference type="InterPro" id="IPR020843">
    <property type="entry name" value="ER"/>
</dbReference>
<dbReference type="GO" id="GO:0005886">
    <property type="term" value="C:plasma membrane"/>
    <property type="evidence" value="ECO:0007669"/>
    <property type="project" value="TreeGrafter"/>
</dbReference>
<evidence type="ECO:0000256" key="1">
    <source>
        <dbReference type="ARBA" id="ARBA00022450"/>
    </source>
</evidence>
<dbReference type="SMART" id="SM00829">
    <property type="entry name" value="PKS_ER"/>
    <property type="match status" value="1"/>
</dbReference>
<evidence type="ECO:0000313" key="10">
    <source>
        <dbReference type="EMBL" id="CDN87117.1"/>
    </source>
</evidence>
<keyword evidence="1" id="KW-0596">Phosphopantetheine</keyword>
<dbReference type="InterPro" id="IPR013154">
    <property type="entry name" value="ADH-like_N"/>
</dbReference>
<dbReference type="InterPro" id="IPR049900">
    <property type="entry name" value="PKS_mFAS_DH"/>
</dbReference>
<dbReference type="CDD" id="cd05195">
    <property type="entry name" value="enoyl_red"/>
    <property type="match status" value="1"/>
</dbReference>
<dbReference type="PANTHER" id="PTHR43775">
    <property type="entry name" value="FATTY ACID SYNTHASE"/>
    <property type="match status" value="1"/>
</dbReference>
<keyword evidence="4" id="KW-0511">Multifunctional enzyme</keyword>
<dbReference type="InterPro" id="IPR014043">
    <property type="entry name" value="Acyl_transferase_dom"/>
</dbReference>
<dbReference type="RefSeq" id="WP_009517179.1">
    <property type="nucleotide sequence ID" value="NZ_CCAE010000008.1"/>
</dbReference>
<dbReference type="InterPro" id="IPR020807">
    <property type="entry name" value="PKS_DH"/>
</dbReference>
<dbReference type="SMART" id="SM00826">
    <property type="entry name" value="PKS_DH"/>
    <property type="match status" value="1"/>
</dbReference>
<dbReference type="Pfam" id="PF21089">
    <property type="entry name" value="PKS_DH_N"/>
    <property type="match status" value="1"/>
</dbReference>
<dbReference type="PROSITE" id="PS52004">
    <property type="entry name" value="KS3_2"/>
    <property type="match status" value="1"/>
</dbReference>
<protein>
    <submittedName>
        <fullName evidence="10">Polyketide synthase</fullName>
    </submittedName>
</protein>
<dbReference type="SUPFAM" id="SSF47336">
    <property type="entry name" value="ACP-like"/>
    <property type="match status" value="1"/>
</dbReference>
<dbReference type="InterPro" id="IPR014031">
    <property type="entry name" value="Ketoacyl_synth_C"/>
</dbReference>
<dbReference type="PROSITE" id="PS00012">
    <property type="entry name" value="PHOSPHOPANTETHEINE"/>
    <property type="match status" value="1"/>
</dbReference>
<dbReference type="InterPro" id="IPR016035">
    <property type="entry name" value="Acyl_Trfase/lysoPLipase"/>
</dbReference>
<dbReference type="GO" id="GO:0005737">
    <property type="term" value="C:cytoplasm"/>
    <property type="evidence" value="ECO:0007669"/>
    <property type="project" value="TreeGrafter"/>
</dbReference>
<dbReference type="Pfam" id="PF08659">
    <property type="entry name" value="KR"/>
    <property type="match status" value="1"/>
</dbReference>
<keyword evidence="2" id="KW-0597">Phosphoprotein</keyword>
<dbReference type="Pfam" id="PF14765">
    <property type="entry name" value="PS-DH"/>
    <property type="match status" value="1"/>
</dbReference>
<dbReference type="InterPro" id="IPR036736">
    <property type="entry name" value="ACP-like_sf"/>
</dbReference>
<dbReference type="SMART" id="SM00825">
    <property type="entry name" value="PKS_KS"/>
    <property type="match status" value="1"/>
</dbReference>
<keyword evidence="3" id="KW-0808">Transferase</keyword>
<dbReference type="GO" id="GO:0016491">
    <property type="term" value="F:oxidoreductase activity"/>
    <property type="evidence" value="ECO:0007669"/>
    <property type="project" value="InterPro"/>
</dbReference>
<gene>
    <name evidence="10" type="ORF">BN948_01536</name>
</gene>
<feature type="domain" description="PKS/mFAS DH" evidence="9">
    <location>
        <begin position="922"/>
        <end position="1198"/>
    </location>
</feature>
<dbReference type="InterPro" id="IPR042104">
    <property type="entry name" value="PKS_dehydratase_sf"/>
</dbReference>
<dbReference type="Gene3D" id="1.10.1200.10">
    <property type="entry name" value="ACP-like"/>
    <property type="match status" value="1"/>
</dbReference>
<comment type="function">
    <text evidence="5">Involved in production of the polyketide antibiotic thailandamide.</text>
</comment>
<dbReference type="InterPro" id="IPR001227">
    <property type="entry name" value="Ac_transferase_dom_sf"/>
</dbReference>
<dbReference type="EMBL" id="CCAE010000008">
    <property type="protein sequence ID" value="CDN87117.1"/>
    <property type="molecule type" value="Genomic_DNA"/>
</dbReference>
<dbReference type="SUPFAM" id="SSF55048">
    <property type="entry name" value="Probable ACP-binding domain of malonyl-CoA ACP transacylase"/>
    <property type="match status" value="1"/>
</dbReference>
<organism evidence="10 11">
    <name type="scientific">Hydrogenophaga intermedia</name>
    <dbReference type="NCBI Taxonomy" id="65786"/>
    <lineage>
        <taxon>Bacteria</taxon>
        <taxon>Pseudomonadati</taxon>
        <taxon>Pseudomonadota</taxon>
        <taxon>Betaproteobacteria</taxon>
        <taxon>Burkholderiales</taxon>
        <taxon>Comamonadaceae</taxon>
        <taxon>Hydrogenophaga</taxon>
    </lineage>
</organism>
<dbReference type="InterPro" id="IPR049551">
    <property type="entry name" value="PKS_DH_C"/>
</dbReference>
<feature type="active site" description="Proton donor; for dehydratase activity" evidence="6">
    <location>
        <position position="1115"/>
    </location>
</feature>
<dbReference type="InterPro" id="IPR057326">
    <property type="entry name" value="KR_dom"/>
</dbReference>
<dbReference type="InterPro" id="IPR032821">
    <property type="entry name" value="PKS_assoc"/>
</dbReference>
<evidence type="ECO:0000259" key="9">
    <source>
        <dbReference type="PROSITE" id="PS52019"/>
    </source>
</evidence>
<dbReference type="InterPro" id="IPR049552">
    <property type="entry name" value="PKS_DH_N"/>
</dbReference>
<dbReference type="Gene3D" id="3.30.70.3290">
    <property type="match status" value="1"/>
</dbReference>
<dbReference type="SUPFAM" id="SSF50129">
    <property type="entry name" value="GroES-like"/>
    <property type="match status" value="1"/>
</dbReference>
<name>A0A1L1PJJ7_HYDIT</name>
<evidence type="ECO:0000313" key="11">
    <source>
        <dbReference type="Proteomes" id="UP000028878"/>
    </source>
</evidence>
<evidence type="ECO:0000256" key="2">
    <source>
        <dbReference type="ARBA" id="ARBA00022553"/>
    </source>
</evidence>
<dbReference type="SMART" id="SM00823">
    <property type="entry name" value="PKS_PP"/>
    <property type="match status" value="1"/>
</dbReference>
<feature type="region of interest" description="N-terminal hotdog fold" evidence="6">
    <location>
        <begin position="922"/>
        <end position="1046"/>
    </location>
</feature>
<dbReference type="CDD" id="cd08955">
    <property type="entry name" value="KR_2_FAS_SDR_x"/>
    <property type="match status" value="1"/>
</dbReference>
<dbReference type="PROSITE" id="PS50075">
    <property type="entry name" value="CARRIER"/>
    <property type="match status" value="1"/>
</dbReference>
<dbReference type="Pfam" id="PF08240">
    <property type="entry name" value="ADH_N"/>
    <property type="match status" value="1"/>
</dbReference>
<dbReference type="InterPro" id="IPR050091">
    <property type="entry name" value="PKS_NRPS_Biosynth_Enz"/>
</dbReference>
<evidence type="ECO:0000256" key="6">
    <source>
        <dbReference type="PROSITE-ProRule" id="PRU01363"/>
    </source>
</evidence>
<dbReference type="PROSITE" id="PS52019">
    <property type="entry name" value="PKS_MFAS_DH"/>
    <property type="match status" value="1"/>
</dbReference>
<dbReference type="InterPro" id="IPR036291">
    <property type="entry name" value="NAD(P)-bd_dom_sf"/>
</dbReference>
<dbReference type="SMART" id="SM00822">
    <property type="entry name" value="PKS_KR"/>
    <property type="match status" value="1"/>
</dbReference>
<dbReference type="InterPro" id="IPR016039">
    <property type="entry name" value="Thiolase-like"/>
</dbReference>
<dbReference type="CDD" id="cd00833">
    <property type="entry name" value="PKS"/>
    <property type="match status" value="1"/>
</dbReference>
<sequence>MSEPTQELSALKLALLAKQVREQSAHLLRADPIAIVGMACRLPGGADSPEAFWTLLAEGRDATTEVPAERWNADEVYSADTSLPGKASTRRGGFLKERIDQFDAAYFHILPREAASMDPQQRLLLEVAIEAFDDAGLPQERLRGSRTGVFIASYHNDYAQLQYNDPQAIDARTLTGTLHSVLANRLSYVLDLRGPSLSIDTACSSSLVATHLACQSLRHGESDVAIAGGVSLMLTPDLMVSLSKVGFMAPDGRCKTFDELADGFGRGEGCAVVVLKRLSDAVADGDRVLAVVRGSAVNQDGHSTLLAAPNGLAQQAMVREALANAQLAPQRIGYVEAHGTGTALGDPIEVEALAATVGRAFPGAGPCYLGAAKANIGHLEAGAGAAGLIKAVLSLRHQAIAPQPNFTRLSPHIRFEGTRLAVPTALTPWPRGAVPRCAAISSFGVGGTNAHVIVEEAPALPAEEAAAAEGASQLLPLSARSPEALRALAARWVDFLAEAREPLGDVLFTAAERRTHHDVRLAVVGRNTDELRARLNDFLQGQDSPAVATGQRSATALPRVGFVFSGQGPQWFAMGRELLADEPVFREVVEQCDALLRPLSGWSLLEQLGADEAASRLNDTEVAQPALFALQVALAALWKSWGVVPDAVVGHSVGEIAALHVAGALNLPDAVRVVWHRGRLMQQATGLGRMAAVGLSEEEAIELLRPLGDRLSLAALNGPRSVVLSGDEAALNQVIDALSARGVSHRLLPVQYAFHSAQMTPFQQRLDAELAGLRLAAPAVPVFSTVTGGVLDGAPDAAYFGRNVRQSVRFAPAIVAMADEGVDTFIEIGPHPVLAASIAECLTGRDTAPRVLASLRRGRPERETLLQAVAGVYAAGVTPAWDGLQPEAGQVVSLPAYPWQRKRHWIRARPAATAVVGMDSGHALLGRRLPLAGERVLVFEGDAAQAQAWLVDHRIQGRLLMPAAAEMDMLAAAARALFRVERVALESFTVLRPLLIAEGDEPATRWQVVATRGDEGDAELALHEALPDGGWRAVASALARTPDLNATAAAPRADALASIDTDTIYRRFAEAGAPFGPSFQVLREVRAGQAVAEAWLELPDAQSPQGHGLHPLLIDGALQLCSVAAGLGGEQAPRLFLPLGADRIVAAPSLARRVHARASVAQGPSSLSATVVLSLPDGTELLRLEGMRFAPADAGTTAPTEELLYHVHWQALPAAGAREPVAGRWLLLADRGGVGDALAAQLQQQGAHGTVLRAGDALDAVAQGPWRGVVHLWGLDTPSFADAATPDLTSDDWPALGSALALAQALVEQPAPLFLVSRGACVVVGDEDPAALQPRAAGLDGLVSVIEQEHPELRARAIDLDPADSAVQQADRLLAELLAGEGVPSRLALRGARRFAPQLRRPTADAARPGGPQGWAVAQAGTLDGLRLQPVTAAPLGAGSVRLRVLAAGLNFRDVLLSLGMYQAEGVPLGAECAGVVIERGDGVTDLNVGDAVFGFAPGSLGDEVVVPAAFLARVPAGMDAATAAGLPVAYLTAMYGLHRLANLRAGQRVLIHAAAGGVGLAAVQLALRAGAEVFATAGSPDKRALLRGLGVQHVMDSRSLAFADEVRALTNGEGVHVVLNSLAGDFIPATLGVLGQGGVFLELGKRDIMSAASAAAARPDVKYHAYDLGTEALADHGLLRPFYDELLAALADGSLKPLPVREYPLRAAPEAMRFMAQAKHVGKLVLRADTAATVRADASYWITGGLGGLGLETARWLVAGGARHLVLSGRRAPDEHAQSVIAELRAQGATVRAVEADAADGARMQAVLEEITRDMPPLRGVVHAAGALDDAVLQRQTWPRAQAVLRGKAQGAWVLHHITRDRPLDFFVLYSAAGLWLGAAGQGLYPAANARLDALAQARRRAGLPALSVAWGAWGGVGMAARGAEQGHDAWGARGLRPITPATGFAALARAMREDAAHALVLAIDWPRFLAQRPGAADSELFRAVAGGAGPTATAASAPTPAAPGVRQRLQGLPSGQRRAALVAYLGERTLQVLGLDADTALDPRAALKDTGLDSLMAVELRNALAKAFAQPLPATLLFDYPTLDALAAHLLRVLGLEERAAAPAPATPAPAIDDMADLSDEEAEALLLRELDGGTPETS</sequence>
<reference evidence="11" key="1">
    <citation type="submission" date="2014-11" db="EMBL/GenBank/DDBJ databases">
        <title>Draft genome sequence of Hydrogenophaga intermedia S1.</title>
        <authorList>
            <person name="Gan H.M."/>
            <person name="Chew T.H."/>
            <person name="Stolz A."/>
        </authorList>
    </citation>
    <scope>NUCLEOTIDE SEQUENCE [LARGE SCALE GENOMIC DNA]</scope>
    <source>
        <strain evidence="11">S1</strain>
    </source>
</reference>
<dbReference type="FunFam" id="3.40.47.10:FF:000019">
    <property type="entry name" value="Polyketide synthase type I"/>
    <property type="match status" value="1"/>
</dbReference>
<dbReference type="SMART" id="SM01294">
    <property type="entry name" value="PKS_PP_betabranch"/>
    <property type="match status" value="1"/>
</dbReference>
<accession>A0A1L1PJJ7</accession>
<evidence type="ECO:0000256" key="5">
    <source>
        <dbReference type="ARBA" id="ARBA00054155"/>
    </source>
</evidence>
<dbReference type="Gene3D" id="3.40.47.10">
    <property type="match status" value="1"/>
</dbReference>
<dbReference type="InterPro" id="IPR016036">
    <property type="entry name" value="Malonyl_transacylase_ACP-bd"/>
</dbReference>
<dbReference type="Pfam" id="PF02801">
    <property type="entry name" value="Ketoacyl-synt_C"/>
    <property type="match status" value="1"/>
</dbReference>
<evidence type="ECO:0000259" key="7">
    <source>
        <dbReference type="PROSITE" id="PS50075"/>
    </source>
</evidence>
<dbReference type="GO" id="GO:0071770">
    <property type="term" value="P:DIM/DIP cell wall layer assembly"/>
    <property type="evidence" value="ECO:0007669"/>
    <property type="project" value="TreeGrafter"/>
</dbReference>
<dbReference type="Gene3D" id="3.10.129.110">
    <property type="entry name" value="Polyketide synthase dehydratase"/>
    <property type="match status" value="1"/>
</dbReference>
<evidence type="ECO:0000256" key="4">
    <source>
        <dbReference type="ARBA" id="ARBA00023268"/>
    </source>
</evidence>
<dbReference type="GO" id="GO:0006633">
    <property type="term" value="P:fatty acid biosynthetic process"/>
    <property type="evidence" value="ECO:0007669"/>
    <property type="project" value="TreeGrafter"/>
</dbReference>
<dbReference type="SUPFAM" id="SSF52151">
    <property type="entry name" value="FabD/lysophospholipase-like"/>
    <property type="match status" value="1"/>
</dbReference>
<dbReference type="Gene3D" id="3.40.50.720">
    <property type="entry name" value="NAD(P)-binding Rossmann-like Domain"/>
    <property type="match status" value="3"/>
</dbReference>
<keyword evidence="11" id="KW-1185">Reference proteome</keyword>
<dbReference type="InterPro" id="IPR011032">
    <property type="entry name" value="GroES-like_sf"/>
</dbReference>
<dbReference type="InterPro" id="IPR006162">
    <property type="entry name" value="Ppantetheine_attach_site"/>
</dbReference>
<dbReference type="FunFam" id="3.40.366.10:FF:000002">
    <property type="entry name" value="Probable polyketide synthase 2"/>
    <property type="match status" value="1"/>
</dbReference>
<dbReference type="Pfam" id="PF00698">
    <property type="entry name" value="Acyl_transf_1"/>
    <property type="match status" value="1"/>
</dbReference>
<evidence type="ECO:0000256" key="3">
    <source>
        <dbReference type="ARBA" id="ARBA00022679"/>
    </source>
</evidence>
<dbReference type="Gene3D" id="3.90.180.10">
    <property type="entry name" value="Medium-chain alcohol dehydrogenases, catalytic domain"/>
    <property type="match status" value="1"/>
</dbReference>